<protein>
    <submittedName>
        <fullName evidence="1">Uncharacterized protein</fullName>
    </submittedName>
</protein>
<sequence>MRLVPDSPARGDPERGVHTWMKQGVLASGSWSQVAFAPHGIASGGFVKVTPRSTSDWQVSRCPRR</sequence>
<dbReference type="AlphaFoldDB" id="A0A6J4V825"/>
<reference evidence="1" key="1">
    <citation type="submission" date="2020-02" db="EMBL/GenBank/DDBJ databases">
        <authorList>
            <person name="Meier V. D."/>
        </authorList>
    </citation>
    <scope>NUCLEOTIDE SEQUENCE</scope>
    <source>
        <strain evidence="1">AVDCRST_MAG87</strain>
    </source>
</reference>
<name>A0A6J4V825_9BACT</name>
<dbReference type="EMBL" id="CADCWJ010000465">
    <property type="protein sequence ID" value="CAA9567052.1"/>
    <property type="molecule type" value="Genomic_DNA"/>
</dbReference>
<proteinExistence type="predicted"/>
<evidence type="ECO:0000313" key="1">
    <source>
        <dbReference type="EMBL" id="CAA9567052.1"/>
    </source>
</evidence>
<gene>
    <name evidence="1" type="ORF">AVDCRST_MAG87-2044</name>
</gene>
<accession>A0A6J4V825</accession>
<organism evidence="1">
    <name type="scientific">uncultured Thermomicrobiales bacterium</name>
    <dbReference type="NCBI Taxonomy" id="1645740"/>
    <lineage>
        <taxon>Bacteria</taxon>
        <taxon>Pseudomonadati</taxon>
        <taxon>Thermomicrobiota</taxon>
        <taxon>Thermomicrobia</taxon>
        <taxon>Thermomicrobiales</taxon>
        <taxon>environmental samples</taxon>
    </lineage>
</organism>